<dbReference type="InterPro" id="IPR024761">
    <property type="entry name" value="TFIIIC_delta_N"/>
</dbReference>
<dbReference type="PANTHER" id="PTHR15496">
    <property type="entry name" value="GENERAL TRANSCRIPTION FACTOR 3C POLYPEPTIDE 4 FAMILY"/>
    <property type="match status" value="1"/>
</dbReference>
<dbReference type="Pfam" id="PF12660">
    <property type="entry name" value="zf-TFIIIC"/>
    <property type="match status" value="1"/>
</dbReference>
<gene>
    <name evidence="3" type="ORF">BGZ97_012698</name>
</gene>
<sequence length="780" mass="87192">MEVEFDSRPVRPGSLIWSEDNILALVTPASVNIVTPCLPGALDRSPAKFLLTSTPALTIAGDSPPWKLKANVANIRNAVSPLAIDYLAGSWSPTGCSSLKGCILACITSRHSVFLYIPTSSHADRQWQKFLVLDQYLSTYWGAQPEIEPEMADKLEVVSLAWSPKIHFGGIGSVLALGNKAGHVTFWHVTSKENVRCIESYKAGSETWVIQLSWSPWVLEGGQYMSMLAYATADGQVRVREVKFNPASPLEGIDVSEDVMGAPNQTLHPCTVLRWSPTFYETGNKRNMLAFSRGNKLNVWFPDSNKTVMWRRPIAKAIADITWDTYGKRVIVFFMDGKHCVLLLQDEILKVDDEQVEFIHQSIISRCHMQTKTNITQDEGDVDNVNADDDGADEENSGGAIMGSKLQLHITSGSASFERTQLATVYYVTSPFHMEFQRERYQSSTLTLSRAHKTLQGAPADALFDRLDTYIQLPNAALTRNPAFHLWDMLLLLGESWKASDTGSNDLERLMEILSNKTRKATVTLEKLSKRDALLDTNTSMESRFRSTLFSKTTMNSERVAIYLYEQLKRCELEASVVRQFEHRVHDAETRVRKHITESVLALFNEASATSKSPLQDCDRSLLLLLCDSILLFHNDDKNLLATAETTYLRLQSSCAVDEQLRVLQDIKKGTSSDCISFGAGREECPACDAEINLEDMQEATCENGHTWRRCSVTLLVIADFHPRTCLGCGRKTLMVPDAHADMSTLLGTTATSWLEVVLRAHSLCGYCGERFFTALRRRA</sequence>
<dbReference type="EMBL" id="JAAAIN010000865">
    <property type="protein sequence ID" value="KAG0310227.1"/>
    <property type="molecule type" value="Genomic_DNA"/>
</dbReference>
<dbReference type="GO" id="GO:0000127">
    <property type="term" value="C:transcription factor TFIIIC complex"/>
    <property type="evidence" value="ECO:0007669"/>
    <property type="project" value="InterPro"/>
</dbReference>
<evidence type="ECO:0008006" key="5">
    <source>
        <dbReference type="Google" id="ProtNLM"/>
    </source>
</evidence>
<dbReference type="SUPFAM" id="SSF117289">
    <property type="entry name" value="Nucleoporin domain"/>
    <property type="match status" value="1"/>
</dbReference>
<dbReference type="InterPro" id="IPR015943">
    <property type="entry name" value="WD40/YVTN_repeat-like_dom_sf"/>
</dbReference>
<dbReference type="Pfam" id="PF12657">
    <property type="entry name" value="TFIIIC_delta"/>
    <property type="match status" value="1"/>
</dbReference>
<dbReference type="InterPro" id="IPR044230">
    <property type="entry name" value="GTF3C4"/>
</dbReference>
<dbReference type="OrthoDB" id="6021743at2759"/>
<accession>A0A9P6R2W4</accession>
<evidence type="ECO:0000259" key="2">
    <source>
        <dbReference type="Pfam" id="PF12660"/>
    </source>
</evidence>
<dbReference type="PANTHER" id="PTHR15496:SF2">
    <property type="entry name" value="GENERAL TRANSCRIPTION FACTOR 3C POLYPEPTIDE 4"/>
    <property type="match status" value="1"/>
</dbReference>
<proteinExistence type="predicted"/>
<comment type="caution">
    <text evidence="3">The sequence shown here is derived from an EMBL/GenBank/DDBJ whole genome shotgun (WGS) entry which is preliminary data.</text>
</comment>
<protein>
    <recommendedName>
        <fullName evidence="5">Transcription factor IIIC 90kDa subunit N-terminal domain-containing protein</fullName>
    </recommendedName>
</protein>
<dbReference type="AlphaFoldDB" id="A0A9P6R2W4"/>
<feature type="domain" description="Transcription factor IIIC putative zinc-finger" evidence="2">
    <location>
        <begin position="682"/>
        <end position="772"/>
    </location>
</feature>
<name>A0A9P6R2W4_9FUNG</name>
<dbReference type="Gene3D" id="2.130.10.10">
    <property type="entry name" value="YVTN repeat-like/Quinoprotein amine dehydrogenase"/>
    <property type="match status" value="1"/>
</dbReference>
<evidence type="ECO:0000313" key="3">
    <source>
        <dbReference type="EMBL" id="KAG0310227.1"/>
    </source>
</evidence>
<dbReference type="Proteomes" id="UP000823405">
    <property type="component" value="Unassembled WGS sequence"/>
</dbReference>
<dbReference type="GO" id="GO:0006384">
    <property type="term" value="P:transcription initiation at RNA polymerase III promoter"/>
    <property type="evidence" value="ECO:0007669"/>
    <property type="project" value="InterPro"/>
</dbReference>
<dbReference type="GO" id="GO:0004402">
    <property type="term" value="F:histone acetyltransferase activity"/>
    <property type="evidence" value="ECO:0007669"/>
    <property type="project" value="InterPro"/>
</dbReference>
<organism evidence="3 4">
    <name type="scientific">Linnemannia gamsii</name>
    <dbReference type="NCBI Taxonomy" id="64522"/>
    <lineage>
        <taxon>Eukaryota</taxon>
        <taxon>Fungi</taxon>
        <taxon>Fungi incertae sedis</taxon>
        <taxon>Mucoromycota</taxon>
        <taxon>Mortierellomycotina</taxon>
        <taxon>Mortierellomycetes</taxon>
        <taxon>Mortierellales</taxon>
        <taxon>Mortierellaceae</taxon>
        <taxon>Linnemannia</taxon>
    </lineage>
</organism>
<keyword evidence="4" id="KW-1185">Reference proteome</keyword>
<evidence type="ECO:0000313" key="4">
    <source>
        <dbReference type="Proteomes" id="UP000823405"/>
    </source>
</evidence>
<reference evidence="3" key="1">
    <citation type="journal article" date="2020" name="Fungal Divers.">
        <title>Resolving the Mortierellaceae phylogeny through synthesis of multi-gene phylogenetics and phylogenomics.</title>
        <authorList>
            <person name="Vandepol N."/>
            <person name="Liber J."/>
            <person name="Desiro A."/>
            <person name="Na H."/>
            <person name="Kennedy M."/>
            <person name="Barry K."/>
            <person name="Grigoriev I.V."/>
            <person name="Miller A.N."/>
            <person name="O'Donnell K."/>
            <person name="Stajich J.E."/>
            <person name="Bonito G."/>
        </authorList>
    </citation>
    <scope>NUCLEOTIDE SEQUENCE</scope>
    <source>
        <strain evidence="3">NVP60</strain>
    </source>
</reference>
<evidence type="ECO:0000259" key="1">
    <source>
        <dbReference type="Pfam" id="PF12657"/>
    </source>
</evidence>
<dbReference type="InterPro" id="IPR024764">
    <property type="entry name" value="TFIIIC_Znf"/>
</dbReference>
<feature type="domain" description="Transcription factor IIIC 90kDa subunit N-terminal" evidence="1">
    <location>
        <begin position="17"/>
        <end position="308"/>
    </location>
</feature>